<name>A0A1B1A2Q0_9RHOB</name>
<proteinExistence type="predicted"/>
<dbReference type="GO" id="GO:0005524">
    <property type="term" value="F:ATP binding"/>
    <property type="evidence" value="ECO:0007669"/>
    <property type="project" value="UniProtKB-KW"/>
</dbReference>
<dbReference type="InterPro" id="IPR043129">
    <property type="entry name" value="ATPase_NBD"/>
</dbReference>
<gene>
    <name evidence="3" type="ORF">K529_008275</name>
</gene>
<evidence type="ECO:0000256" key="2">
    <source>
        <dbReference type="ARBA" id="ARBA00022840"/>
    </source>
</evidence>
<dbReference type="GeneID" id="28249821"/>
<keyword evidence="2" id="KW-0067">ATP-binding</keyword>
<evidence type="ECO:0000256" key="1">
    <source>
        <dbReference type="ARBA" id="ARBA00022741"/>
    </source>
</evidence>
<dbReference type="OrthoDB" id="9807934at2"/>
<dbReference type="Gene3D" id="3.90.640.10">
    <property type="entry name" value="Actin, Chain A, domain 4"/>
    <property type="match status" value="2"/>
</dbReference>
<dbReference type="SUPFAM" id="SSF53067">
    <property type="entry name" value="Actin-like ATPase domain"/>
    <property type="match status" value="2"/>
</dbReference>
<dbReference type="RefSeq" id="WP_046002852.1">
    <property type="nucleotide sequence ID" value="NZ_CP015230.1"/>
</dbReference>
<dbReference type="KEGG" id="rmb:K529_008275"/>
<dbReference type="Gene3D" id="3.30.420.40">
    <property type="match status" value="3"/>
</dbReference>
<keyword evidence="1" id="KW-0547">Nucleotide-binding</keyword>
<dbReference type="EMBL" id="CP015230">
    <property type="protein sequence ID" value="ANP40757.1"/>
    <property type="molecule type" value="Genomic_DNA"/>
</dbReference>
<dbReference type="InterPro" id="IPR013126">
    <property type="entry name" value="Hsp_70_fam"/>
</dbReference>
<evidence type="ECO:0000313" key="4">
    <source>
        <dbReference type="Proteomes" id="UP000013243"/>
    </source>
</evidence>
<dbReference type="PANTHER" id="PTHR42749">
    <property type="entry name" value="CELL SHAPE-DETERMINING PROTEIN MREB"/>
    <property type="match status" value="1"/>
</dbReference>
<dbReference type="Pfam" id="PF00012">
    <property type="entry name" value="HSP70"/>
    <property type="match status" value="1"/>
</dbReference>
<organism evidence="3 4">
    <name type="scientific">Tritonibacter mobilis F1926</name>
    <dbReference type="NCBI Taxonomy" id="1265309"/>
    <lineage>
        <taxon>Bacteria</taxon>
        <taxon>Pseudomonadati</taxon>
        <taxon>Pseudomonadota</taxon>
        <taxon>Alphaproteobacteria</taxon>
        <taxon>Rhodobacterales</taxon>
        <taxon>Paracoccaceae</taxon>
        <taxon>Tritonibacter</taxon>
    </lineage>
</organism>
<evidence type="ECO:0000313" key="3">
    <source>
        <dbReference type="EMBL" id="ANP40757.1"/>
    </source>
</evidence>
<reference evidence="3 4" key="1">
    <citation type="journal article" date="2016" name="ISME J.">
        <title>Global occurrence and heterogeneity of the Roseobacter-clade species Ruegeria mobilis.</title>
        <authorList>
            <person name="Sonnenschein E."/>
            <person name="Gram L."/>
        </authorList>
    </citation>
    <scope>NUCLEOTIDE SEQUENCE [LARGE SCALE GENOMIC DNA]</scope>
    <source>
        <strain evidence="3 4">F1926</strain>
    </source>
</reference>
<dbReference type="AlphaFoldDB" id="A0A1B1A2Q0"/>
<protein>
    <submittedName>
        <fullName evidence="3">Molecular chaperone DnaK</fullName>
    </submittedName>
</protein>
<accession>A0A1B1A2Q0</accession>
<dbReference type="PANTHER" id="PTHR42749:SF1">
    <property type="entry name" value="CELL SHAPE-DETERMINING PROTEIN MREB"/>
    <property type="match status" value="1"/>
</dbReference>
<sequence>MTETNPSSTTRPHTLGIDFGTSNSAAGLAVAGRPWLVELEPGETTLPTAVFFDSDTKTRRIGRSATRALIEGDEGRFMRALKSLLGTSLLYEKRRLGGEMMDFSDVIAHFLREVKTRAETATRLEFTHALSGRPVKFHSKDEARNTRAEEDLRHCYQKAGFQDVQFMYEPEAALRAARPHPGIGLVVDIGGGTSDFTCFEQDDSGGTRILASHGLRLGGTDFDRQISIDHVMPHLGRGAMIRNSFGGGSLPAPNRIFNDLATWQMIPFLYGPDTRRAARDLAQNAEDRSGLNRLLQVLEDELGHDLAFATEAGKIRANGATDETAQIDLRIVEPGLSAALPRAALEQSLTQMVQDIQDEAAETLRLAGVSPGNVNRCVMVGGSALLMAVRAALQDLCPTALIETERAMTAVADGLALAAQDAAF</sequence>
<dbReference type="GO" id="GO:0140662">
    <property type="term" value="F:ATP-dependent protein folding chaperone"/>
    <property type="evidence" value="ECO:0007669"/>
    <property type="project" value="InterPro"/>
</dbReference>
<dbReference type="Proteomes" id="UP000013243">
    <property type="component" value="Chromosome"/>
</dbReference>
<dbReference type="STRING" id="1265309.K529_008275"/>